<evidence type="ECO:0000256" key="3">
    <source>
        <dbReference type="ARBA" id="ARBA00022842"/>
    </source>
</evidence>
<gene>
    <name evidence="5" type="ORF">ACFQ34_03060</name>
</gene>
<comment type="cofactor">
    <cofactor evidence="1">
        <name>Mg(2+)</name>
        <dbReference type="ChEBI" id="CHEBI:18420"/>
    </cofactor>
</comment>
<dbReference type="SUPFAM" id="SSF51621">
    <property type="entry name" value="Phosphoenolpyruvate/pyruvate domain"/>
    <property type="match status" value="1"/>
</dbReference>
<protein>
    <submittedName>
        <fullName evidence="5">HpcH/HpaI aldolase/citrate lyase family protein</fullName>
    </submittedName>
</protein>
<evidence type="ECO:0000256" key="1">
    <source>
        <dbReference type="ARBA" id="ARBA00001946"/>
    </source>
</evidence>
<dbReference type="InterPro" id="IPR015813">
    <property type="entry name" value="Pyrv/PenolPyrv_kinase-like_dom"/>
</dbReference>
<dbReference type="PANTHER" id="PTHR32308">
    <property type="entry name" value="LYASE BETA SUBUNIT, PUTATIVE (AFU_ORTHOLOGUE AFUA_4G13030)-RELATED"/>
    <property type="match status" value="1"/>
</dbReference>
<dbReference type="Gene3D" id="3.20.20.60">
    <property type="entry name" value="Phosphoenolpyruvate-binding domains"/>
    <property type="match status" value="1"/>
</dbReference>
<dbReference type="GO" id="GO:0016829">
    <property type="term" value="F:lyase activity"/>
    <property type="evidence" value="ECO:0007669"/>
    <property type="project" value="UniProtKB-KW"/>
</dbReference>
<dbReference type="Proteomes" id="UP001597182">
    <property type="component" value="Unassembled WGS sequence"/>
</dbReference>
<keyword evidence="3" id="KW-0460">Magnesium</keyword>
<reference evidence="6" key="1">
    <citation type="journal article" date="2019" name="Int. J. Syst. Evol. Microbiol.">
        <title>The Global Catalogue of Microorganisms (GCM) 10K type strain sequencing project: providing services to taxonomists for standard genome sequencing and annotation.</title>
        <authorList>
            <consortium name="The Broad Institute Genomics Platform"/>
            <consortium name="The Broad Institute Genome Sequencing Center for Infectious Disease"/>
            <person name="Wu L."/>
            <person name="Ma J."/>
        </authorList>
    </citation>
    <scope>NUCLEOTIDE SEQUENCE [LARGE SCALE GENOMIC DNA]</scope>
    <source>
        <strain evidence="6">CCUG 49018</strain>
    </source>
</reference>
<dbReference type="EMBL" id="JBHTMB010000020">
    <property type="protein sequence ID" value="MFD1232254.1"/>
    <property type="molecule type" value="Genomic_DNA"/>
</dbReference>
<dbReference type="InterPro" id="IPR005000">
    <property type="entry name" value="Aldolase/citrate-lyase_domain"/>
</dbReference>
<keyword evidence="2" id="KW-0479">Metal-binding</keyword>
<dbReference type="InterPro" id="IPR040442">
    <property type="entry name" value="Pyrv_kinase-like_dom_sf"/>
</dbReference>
<comment type="caution">
    <text evidence="5">The sequence shown here is derived from an EMBL/GenBank/DDBJ whole genome shotgun (WGS) entry which is preliminary data.</text>
</comment>
<accession>A0ABW3VAW2</accession>
<feature type="domain" description="HpcH/HpaI aldolase/citrate lyase" evidence="4">
    <location>
        <begin position="69"/>
        <end position="284"/>
    </location>
</feature>
<organism evidence="5 6">
    <name type="scientific">Pseudonocardia benzenivorans</name>
    <dbReference type="NCBI Taxonomy" id="228005"/>
    <lineage>
        <taxon>Bacteria</taxon>
        <taxon>Bacillati</taxon>
        <taxon>Actinomycetota</taxon>
        <taxon>Actinomycetes</taxon>
        <taxon>Pseudonocardiales</taxon>
        <taxon>Pseudonocardiaceae</taxon>
        <taxon>Pseudonocardia</taxon>
    </lineage>
</organism>
<evidence type="ECO:0000259" key="4">
    <source>
        <dbReference type="Pfam" id="PF03328"/>
    </source>
</evidence>
<keyword evidence="6" id="KW-1185">Reference proteome</keyword>
<keyword evidence="5" id="KW-0456">Lyase</keyword>
<evidence type="ECO:0000313" key="6">
    <source>
        <dbReference type="Proteomes" id="UP001597182"/>
    </source>
</evidence>
<dbReference type="PANTHER" id="PTHR32308:SF10">
    <property type="entry name" value="CITRATE LYASE SUBUNIT BETA"/>
    <property type="match status" value="1"/>
</dbReference>
<evidence type="ECO:0000256" key="2">
    <source>
        <dbReference type="ARBA" id="ARBA00022723"/>
    </source>
</evidence>
<name>A0ABW3VAW2_9PSEU</name>
<dbReference type="Pfam" id="PF03328">
    <property type="entry name" value="HpcH_HpaI"/>
    <property type="match status" value="1"/>
</dbReference>
<proteinExistence type="predicted"/>
<dbReference type="RefSeq" id="WP_267895054.1">
    <property type="nucleotide sequence ID" value="NZ_BAABKS010000055.1"/>
</dbReference>
<evidence type="ECO:0000313" key="5">
    <source>
        <dbReference type="EMBL" id="MFD1232254.1"/>
    </source>
</evidence>
<sequence length="349" mass="36607">MPPESPGTAPVPSRPCRAPARRCRRHCRPALTGADQAAENRTHCRYDVPWYGTPWDEGRGTVAVRRRYRSVLFVPADRTDRVQSAPRRGADAVVADLEDAVAPDAKPAAREGLVELLRDSRIDGRVMVRVNAADTPWFADDVAALAPVLGALEALVLPKASPAAAAELDRLLTTHSAPDGLQVLAIAETAAGILDARATGAASARVTTMMFGVADLSAELGVTVTAEGSELAHARAHLVLASAAAGLLPPLDGPYLTLDDPEGLARSVRTARELGFGGKATIHPAQIPAVHAEFTPDARALARAREIVAAHEAAQSSGSGVARLADGTFIDEPVARRARDLLVGQEADT</sequence>